<evidence type="ECO:0000259" key="7">
    <source>
        <dbReference type="Pfam" id="PF00892"/>
    </source>
</evidence>
<feature type="transmembrane region" description="Helical" evidence="6">
    <location>
        <begin position="43"/>
        <end position="61"/>
    </location>
</feature>
<evidence type="ECO:0000256" key="5">
    <source>
        <dbReference type="ARBA" id="ARBA00023136"/>
    </source>
</evidence>
<gene>
    <name evidence="8" type="ORF">SAMN05661010_03854</name>
</gene>
<feature type="transmembrane region" description="Helical" evidence="6">
    <location>
        <begin position="130"/>
        <end position="148"/>
    </location>
</feature>
<name>A0A1G9S0L4_9GAMM</name>
<dbReference type="Proteomes" id="UP000198654">
    <property type="component" value="Unassembled WGS sequence"/>
</dbReference>
<dbReference type="RefSeq" id="WP_245704278.1">
    <property type="nucleotide sequence ID" value="NZ_FNGI01000018.1"/>
</dbReference>
<feature type="transmembrane region" description="Helical" evidence="6">
    <location>
        <begin position="73"/>
        <end position="94"/>
    </location>
</feature>
<evidence type="ECO:0000313" key="8">
    <source>
        <dbReference type="EMBL" id="SDM29088.1"/>
    </source>
</evidence>
<feature type="domain" description="EamA" evidence="7">
    <location>
        <begin position="15"/>
        <end position="144"/>
    </location>
</feature>
<comment type="subcellular location">
    <subcellularLocation>
        <location evidence="1">Membrane</location>
        <topology evidence="1">Multi-pass membrane protein</topology>
    </subcellularLocation>
</comment>
<feature type="transmembrane region" description="Helical" evidence="6">
    <location>
        <begin position="163"/>
        <end position="183"/>
    </location>
</feature>
<dbReference type="PANTHER" id="PTHR32322">
    <property type="entry name" value="INNER MEMBRANE TRANSPORTER"/>
    <property type="match status" value="1"/>
</dbReference>
<feature type="transmembrane region" description="Helical" evidence="6">
    <location>
        <begin position="258"/>
        <end position="275"/>
    </location>
</feature>
<keyword evidence="3 6" id="KW-0812">Transmembrane</keyword>
<reference evidence="8 9" key="1">
    <citation type="submission" date="2016-10" db="EMBL/GenBank/DDBJ databases">
        <authorList>
            <person name="de Groot N.N."/>
        </authorList>
    </citation>
    <scope>NUCLEOTIDE SEQUENCE [LARGE SCALE GENOMIC DNA]</scope>
    <source>
        <strain evidence="8 9">DSM 14789</strain>
    </source>
</reference>
<accession>A0A1G9S0L4</accession>
<feature type="transmembrane region" description="Helical" evidence="6">
    <location>
        <begin position="220"/>
        <end position="246"/>
    </location>
</feature>
<feature type="transmembrane region" description="Helical" evidence="6">
    <location>
        <begin position="195"/>
        <end position="214"/>
    </location>
</feature>
<dbReference type="AlphaFoldDB" id="A0A1G9S0L4"/>
<protein>
    <submittedName>
        <fullName evidence="8">EamA-like transporter family protein</fullName>
    </submittedName>
</protein>
<feature type="domain" description="EamA" evidence="7">
    <location>
        <begin position="161"/>
        <end position="300"/>
    </location>
</feature>
<evidence type="ECO:0000256" key="4">
    <source>
        <dbReference type="ARBA" id="ARBA00022989"/>
    </source>
</evidence>
<evidence type="ECO:0000256" key="3">
    <source>
        <dbReference type="ARBA" id="ARBA00022692"/>
    </source>
</evidence>
<feature type="transmembrane region" description="Helical" evidence="6">
    <location>
        <begin position="281"/>
        <end position="300"/>
    </location>
</feature>
<dbReference type="SUPFAM" id="SSF103481">
    <property type="entry name" value="Multidrug resistance efflux transporter EmrE"/>
    <property type="match status" value="2"/>
</dbReference>
<evidence type="ECO:0000313" key="9">
    <source>
        <dbReference type="Proteomes" id="UP000198654"/>
    </source>
</evidence>
<evidence type="ECO:0000256" key="1">
    <source>
        <dbReference type="ARBA" id="ARBA00004141"/>
    </source>
</evidence>
<comment type="similarity">
    <text evidence="2">Belongs to the EamA transporter family.</text>
</comment>
<feature type="transmembrane region" description="Helical" evidence="6">
    <location>
        <begin position="20"/>
        <end position="37"/>
    </location>
</feature>
<feature type="transmembrane region" description="Helical" evidence="6">
    <location>
        <begin position="100"/>
        <end position="118"/>
    </location>
</feature>
<evidence type="ECO:0000256" key="6">
    <source>
        <dbReference type="SAM" id="Phobius"/>
    </source>
</evidence>
<dbReference type="STRING" id="119000.SAMN05661010_03854"/>
<keyword evidence="4 6" id="KW-1133">Transmembrane helix</keyword>
<organism evidence="8 9">
    <name type="scientific">Modicisalibacter muralis</name>
    <dbReference type="NCBI Taxonomy" id="119000"/>
    <lineage>
        <taxon>Bacteria</taxon>
        <taxon>Pseudomonadati</taxon>
        <taxon>Pseudomonadota</taxon>
        <taxon>Gammaproteobacteria</taxon>
        <taxon>Oceanospirillales</taxon>
        <taxon>Halomonadaceae</taxon>
        <taxon>Modicisalibacter</taxon>
    </lineage>
</organism>
<dbReference type="InterPro" id="IPR050638">
    <property type="entry name" value="AA-Vitamin_Transporters"/>
</dbReference>
<evidence type="ECO:0000256" key="2">
    <source>
        <dbReference type="ARBA" id="ARBA00007362"/>
    </source>
</evidence>
<dbReference type="InterPro" id="IPR037185">
    <property type="entry name" value="EmrE-like"/>
</dbReference>
<dbReference type="InterPro" id="IPR000620">
    <property type="entry name" value="EamA_dom"/>
</dbReference>
<dbReference type="Pfam" id="PF00892">
    <property type="entry name" value="EamA"/>
    <property type="match status" value="2"/>
</dbReference>
<dbReference type="EMBL" id="FNGI01000018">
    <property type="protein sequence ID" value="SDM29088.1"/>
    <property type="molecule type" value="Genomic_DNA"/>
</dbReference>
<dbReference type="PANTHER" id="PTHR32322:SF2">
    <property type="entry name" value="EAMA DOMAIN-CONTAINING PROTEIN"/>
    <property type="match status" value="1"/>
</dbReference>
<dbReference type="GO" id="GO:0016020">
    <property type="term" value="C:membrane"/>
    <property type="evidence" value="ECO:0007669"/>
    <property type="project" value="UniProtKB-SubCell"/>
</dbReference>
<proteinExistence type="inferred from homology"/>
<sequence length="316" mass="34092">MNTPRIIATQDMTRAHLGMLVWALIVGLSFPAVGLMSEGLPPLLLTAMRFAIAALAIWPLVRREPGRWPSLPGLALYAFMGLCLAGFFGTMFWAAHRVTALSMATLYVSVPLLAYCLGRGFGVERPAGRMLGTLLLGALGALGLAWAQTGGRLDDLRLGIGEAVYFVGCLASALYPVLSKWGLNQGWLSQRASLRTFWSLLTGGALIGLLGLIWESPHALAGMTLSDVLVLSYLGVFSSGVTFWLLQRATAVLTPGAATAYTYLVPFVSMLLLLIDQPQRVGWHWLPGSLLVVVAIAMLLRRDATRHDDSRRTEAA</sequence>
<keyword evidence="9" id="KW-1185">Reference proteome</keyword>
<keyword evidence="5 6" id="KW-0472">Membrane</keyword>